<comment type="similarity">
    <text evidence="1">Belongs to the sigma-70 factor family. ECF subfamily.</text>
</comment>
<dbReference type="RefSeq" id="WP_258214817.1">
    <property type="nucleotide sequence ID" value="NZ_JANQBD010000013.1"/>
</dbReference>
<organism evidence="8 9">
    <name type="scientific">Paenibacillus radicis</name>
    <name type="common">ex Xue et al. 2023</name>
    <dbReference type="NCBI Taxonomy" id="2972489"/>
    <lineage>
        <taxon>Bacteria</taxon>
        <taxon>Bacillati</taxon>
        <taxon>Bacillota</taxon>
        <taxon>Bacilli</taxon>
        <taxon>Bacillales</taxon>
        <taxon>Paenibacillaceae</taxon>
        <taxon>Paenibacillus</taxon>
    </lineage>
</organism>
<evidence type="ECO:0000313" key="8">
    <source>
        <dbReference type="EMBL" id="MCR8633245.1"/>
    </source>
</evidence>
<dbReference type="SUPFAM" id="SSF88659">
    <property type="entry name" value="Sigma3 and sigma4 domains of RNA polymerase sigma factors"/>
    <property type="match status" value="1"/>
</dbReference>
<keyword evidence="5" id="KW-0804">Transcription</keyword>
<reference evidence="8 9" key="1">
    <citation type="submission" date="2022-08" db="EMBL/GenBank/DDBJ databases">
        <title>Paenibacillus endoradicis sp. nov., Paenibacillus radicibacter sp. nov and Paenibacillus pararadicis sp. nov., three cold-adapted plant growth-promoting bacteria isolated from root of Larix gmelinii in Great Khingan.</title>
        <authorList>
            <person name="Xue H."/>
        </authorList>
    </citation>
    <scope>NUCLEOTIDE SEQUENCE [LARGE SCALE GENOMIC DNA]</scope>
    <source>
        <strain evidence="8 9">N5-1-1-5</strain>
    </source>
</reference>
<keyword evidence="4" id="KW-0238">DNA-binding</keyword>
<dbReference type="InterPro" id="IPR007627">
    <property type="entry name" value="RNA_pol_sigma70_r2"/>
</dbReference>
<dbReference type="Gene3D" id="1.10.1740.10">
    <property type="match status" value="1"/>
</dbReference>
<evidence type="ECO:0000256" key="4">
    <source>
        <dbReference type="ARBA" id="ARBA00023125"/>
    </source>
</evidence>
<evidence type="ECO:0000313" key="9">
    <source>
        <dbReference type="Proteomes" id="UP001300012"/>
    </source>
</evidence>
<sequence>MNGTLSDQKLMALITERDEEALKKLYDRYERPVYVFAYRMVADAMMAEEIMQELFLIIWTAPERFDGNQGKLTSWIFTLTRNISIDLLRKKRSRTPEKIAESEVLQYVADERVNTEVEVESKWVGEQVKTAVDGLNKDQKQVVEWIYYQGYTQHEVVERHSIPLGTVKSRVRLAMKQLQQRLRDVGRREFGNE</sequence>
<dbReference type="InterPro" id="IPR014284">
    <property type="entry name" value="RNA_pol_sigma-70_dom"/>
</dbReference>
<dbReference type="CDD" id="cd06171">
    <property type="entry name" value="Sigma70_r4"/>
    <property type="match status" value="1"/>
</dbReference>
<dbReference type="PANTHER" id="PTHR43133">
    <property type="entry name" value="RNA POLYMERASE ECF-TYPE SIGMA FACTO"/>
    <property type="match status" value="1"/>
</dbReference>
<dbReference type="InterPro" id="IPR039425">
    <property type="entry name" value="RNA_pol_sigma-70-like"/>
</dbReference>
<dbReference type="Gene3D" id="1.10.10.10">
    <property type="entry name" value="Winged helix-like DNA-binding domain superfamily/Winged helix DNA-binding domain"/>
    <property type="match status" value="1"/>
</dbReference>
<proteinExistence type="inferred from homology"/>
<dbReference type="SUPFAM" id="SSF88946">
    <property type="entry name" value="Sigma2 domain of RNA polymerase sigma factors"/>
    <property type="match status" value="1"/>
</dbReference>
<evidence type="ECO:0000259" key="7">
    <source>
        <dbReference type="Pfam" id="PF04545"/>
    </source>
</evidence>
<comment type="caution">
    <text evidence="8">The sequence shown here is derived from an EMBL/GenBank/DDBJ whole genome shotgun (WGS) entry which is preliminary data.</text>
</comment>
<gene>
    <name evidence="8" type="ORF">NV381_18790</name>
</gene>
<feature type="domain" description="RNA polymerase sigma-70 region 4" evidence="7">
    <location>
        <begin position="132"/>
        <end position="179"/>
    </location>
</feature>
<protein>
    <submittedName>
        <fullName evidence="8">Sigma-70 family RNA polymerase sigma factor</fullName>
    </submittedName>
</protein>
<dbReference type="Pfam" id="PF04545">
    <property type="entry name" value="Sigma70_r4"/>
    <property type="match status" value="1"/>
</dbReference>
<dbReference type="InterPro" id="IPR013324">
    <property type="entry name" value="RNA_pol_sigma_r3/r4-like"/>
</dbReference>
<dbReference type="Proteomes" id="UP001300012">
    <property type="component" value="Unassembled WGS sequence"/>
</dbReference>
<feature type="domain" description="RNA polymerase sigma-70 region 2" evidence="6">
    <location>
        <begin position="25"/>
        <end position="93"/>
    </location>
</feature>
<keyword evidence="9" id="KW-1185">Reference proteome</keyword>
<accession>A0ABT1YKJ1</accession>
<dbReference type="InterPro" id="IPR036388">
    <property type="entry name" value="WH-like_DNA-bd_sf"/>
</dbReference>
<keyword evidence="3" id="KW-0731">Sigma factor</keyword>
<evidence type="ECO:0000259" key="6">
    <source>
        <dbReference type="Pfam" id="PF04542"/>
    </source>
</evidence>
<evidence type="ECO:0000256" key="1">
    <source>
        <dbReference type="ARBA" id="ARBA00010641"/>
    </source>
</evidence>
<dbReference type="PANTHER" id="PTHR43133:SF62">
    <property type="entry name" value="RNA POLYMERASE SIGMA FACTOR SIGZ"/>
    <property type="match status" value="1"/>
</dbReference>
<dbReference type="InterPro" id="IPR007630">
    <property type="entry name" value="RNA_pol_sigma70_r4"/>
</dbReference>
<name>A0ABT1YKJ1_9BACL</name>
<dbReference type="Pfam" id="PF04542">
    <property type="entry name" value="Sigma70_r2"/>
    <property type="match status" value="1"/>
</dbReference>
<dbReference type="InterPro" id="IPR013325">
    <property type="entry name" value="RNA_pol_sigma_r2"/>
</dbReference>
<evidence type="ECO:0000256" key="5">
    <source>
        <dbReference type="ARBA" id="ARBA00023163"/>
    </source>
</evidence>
<evidence type="ECO:0000256" key="2">
    <source>
        <dbReference type="ARBA" id="ARBA00023015"/>
    </source>
</evidence>
<keyword evidence="2" id="KW-0805">Transcription regulation</keyword>
<dbReference type="EMBL" id="JANQBD010000013">
    <property type="protein sequence ID" value="MCR8633245.1"/>
    <property type="molecule type" value="Genomic_DNA"/>
</dbReference>
<dbReference type="NCBIfam" id="TIGR02937">
    <property type="entry name" value="sigma70-ECF"/>
    <property type="match status" value="1"/>
</dbReference>
<evidence type="ECO:0000256" key="3">
    <source>
        <dbReference type="ARBA" id="ARBA00023082"/>
    </source>
</evidence>